<dbReference type="AlphaFoldDB" id="A0A6B2G7R2"/>
<dbReference type="GO" id="GO:0000166">
    <property type="term" value="F:nucleotide binding"/>
    <property type="evidence" value="ECO:0007669"/>
    <property type="project" value="UniProtKB-KW"/>
</dbReference>
<proteinExistence type="predicted"/>
<feature type="domain" description="GDPGP1-like N-terminal" evidence="1">
    <location>
        <begin position="4"/>
        <end position="167"/>
    </location>
</feature>
<accession>A0A6B2G7R2</accession>
<organism evidence="2">
    <name type="scientific">Myxobolus squamalis</name>
    <name type="common">Myxosporean</name>
    <dbReference type="NCBI Taxonomy" id="59785"/>
    <lineage>
        <taxon>Eukaryota</taxon>
        <taxon>Metazoa</taxon>
        <taxon>Cnidaria</taxon>
        <taxon>Myxozoa</taxon>
        <taxon>Myxosporea</taxon>
        <taxon>Bivalvulida</taxon>
        <taxon>Platysporina</taxon>
        <taxon>Myxobolidae</taxon>
        <taxon>Myxobolus</taxon>
    </lineage>
</organism>
<dbReference type="InterPro" id="IPR026506">
    <property type="entry name" value="GDPGP"/>
</dbReference>
<name>A0A6B2G7R2_MYXSQ</name>
<dbReference type="Pfam" id="PF26217">
    <property type="entry name" value="GDPGP1_N"/>
    <property type="match status" value="1"/>
</dbReference>
<dbReference type="GO" id="GO:0006006">
    <property type="term" value="P:glucose metabolic process"/>
    <property type="evidence" value="ECO:0007669"/>
    <property type="project" value="TreeGrafter"/>
</dbReference>
<reference evidence="2" key="1">
    <citation type="submission" date="2018-11" db="EMBL/GenBank/DDBJ databases">
        <title>Myxobolus squamalis genome and transcriptome.</title>
        <authorList>
            <person name="Yahalomi D."/>
            <person name="Atkinson S.D."/>
            <person name="Neuhof M."/>
            <person name="Chang E.S."/>
            <person name="Philippe H."/>
            <person name="Cartwright P."/>
            <person name="Bartholomew J.L."/>
            <person name="Huchon D."/>
        </authorList>
    </citation>
    <scope>NUCLEOTIDE SEQUENCE</scope>
    <source>
        <strain evidence="2">71B08</strain>
        <tissue evidence="2">Whole</tissue>
    </source>
</reference>
<dbReference type="GO" id="GO:0005737">
    <property type="term" value="C:cytoplasm"/>
    <property type="evidence" value="ECO:0007669"/>
    <property type="project" value="UniProtKB-SubCell"/>
</dbReference>
<sequence>MDQLYKILSDRWRSIVEKKICFDFSHVMKVLKGEYNFKIIINPSRYRNKRKLSKISSLNVDFNPLHFNFNKIDNDEVVCNLNIPEEMNQLNFVEDEHKIVKIIINLFPILDNHYMLICNPMKELTQKIDFFSLKVACDICYYNNQRIFVGFNCIGAASTVNHQHFHIFCDFPYEFPIMDFLGNLKETGIPMLNLNINYPFPFFAIQYEPLISDEILKQCF</sequence>
<protein>
    <submittedName>
        <fullName evidence="2">GDP-D-glucose phosphorylase 1 (Trinotate prediction)</fullName>
    </submittedName>
</protein>
<dbReference type="GO" id="GO:0016787">
    <property type="term" value="F:hydrolase activity"/>
    <property type="evidence" value="ECO:0007669"/>
    <property type="project" value="UniProtKB-KW"/>
</dbReference>
<dbReference type="GO" id="GO:0005085">
    <property type="term" value="F:guanyl-nucleotide exchange factor activity"/>
    <property type="evidence" value="ECO:0007669"/>
    <property type="project" value="UniProtKB-KW"/>
</dbReference>
<evidence type="ECO:0000313" key="2">
    <source>
        <dbReference type="EMBL" id="NDJ97311.1"/>
    </source>
</evidence>
<dbReference type="PANTHER" id="PTHR20884:SF8">
    <property type="entry name" value="GDP-D-GLUCOSE PHOSPHORYLASE 1"/>
    <property type="match status" value="1"/>
</dbReference>
<dbReference type="GO" id="GO:0080048">
    <property type="term" value="F:GDP-D-glucose phosphorylase activity"/>
    <property type="evidence" value="ECO:0007669"/>
    <property type="project" value="UniProtKB-EC"/>
</dbReference>
<dbReference type="EMBL" id="GHBR01002586">
    <property type="protein sequence ID" value="NDJ97311.1"/>
    <property type="molecule type" value="Transcribed_RNA"/>
</dbReference>
<dbReference type="PANTHER" id="PTHR20884">
    <property type="entry name" value="GDP-D-GLUCOSE PHOSPHORYLASE 1"/>
    <property type="match status" value="1"/>
</dbReference>
<evidence type="ECO:0000259" key="1">
    <source>
        <dbReference type="Pfam" id="PF26217"/>
    </source>
</evidence>
<dbReference type="InterPro" id="IPR058866">
    <property type="entry name" value="GDPGP1_N"/>
</dbReference>